<dbReference type="GO" id="GO:0006310">
    <property type="term" value="P:DNA recombination"/>
    <property type="evidence" value="ECO:0007669"/>
    <property type="project" value="UniProtKB-KW"/>
</dbReference>
<dbReference type="InterPro" id="IPR025166">
    <property type="entry name" value="Integrase_DNA_bind_dom"/>
</dbReference>
<evidence type="ECO:0000256" key="5">
    <source>
        <dbReference type="PROSITE-ProRule" id="PRU01248"/>
    </source>
</evidence>
<dbReference type="CDD" id="cd00801">
    <property type="entry name" value="INT_P4_C"/>
    <property type="match status" value="1"/>
</dbReference>
<dbReference type="Pfam" id="PF00589">
    <property type="entry name" value="Phage_integrase"/>
    <property type="match status" value="1"/>
</dbReference>
<dbReference type="InterPro" id="IPR044068">
    <property type="entry name" value="CB"/>
</dbReference>
<feature type="domain" description="Core-binding (CB)" evidence="7">
    <location>
        <begin position="97"/>
        <end position="177"/>
    </location>
</feature>
<evidence type="ECO:0000256" key="2">
    <source>
        <dbReference type="ARBA" id="ARBA00022908"/>
    </source>
</evidence>
<organism evidence="8">
    <name type="scientific">Dichelobacter nodosus</name>
    <name type="common">Bacteroides nodosus</name>
    <dbReference type="NCBI Taxonomy" id="870"/>
    <lineage>
        <taxon>Bacteria</taxon>
        <taxon>Pseudomonadati</taxon>
        <taxon>Pseudomonadota</taxon>
        <taxon>Gammaproteobacteria</taxon>
        <taxon>Cardiobacteriales</taxon>
        <taxon>Cardiobacteriaceae</taxon>
        <taxon>Dichelobacter</taxon>
    </lineage>
</organism>
<dbReference type="GO" id="GO:0003677">
    <property type="term" value="F:DNA binding"/>
    <property type="evidence" value="ECO:0007669"/>
    <property type="project" value="UniProtKB-UniRule"/>
</dbReference>
<evidence type="ECO:0000256" key="4">
    <source>
        <dbReference type="ARBA" id="ARBA00023172"/>
    </source>
</evidence>
<name>Q9RM59_DICNO</name>
<dbReference type="PROSITE" id="PS51900">
    <property type="entry name" value="CB"/>
    <property type="match status" value="1"/>
</dbReference>
<proteinExistence type="inferred from homology"/>
<dbReference type="EMBL" id="Y15939">
    <property type="protein sequence ID" value="CAB57348.1"/>
    <property type="molecule type" value="Genomic_DNA"/>
</dbReference>
<dbReference type="SUPFAM" id="SSF56349">
    <property type="entry name" value="DNA breaking-rejoining enzymes"/>
    <property type="match status" value="1"/>
</dbReference>
<dbReference type="PANTHER" id="PTHR30629:SF2">
    <property type="entry name" value="PROPHAGE INTEGRASE INTS-RELATED"/>
    <property type="match status" value="1"/>
</dbReference>
<sequence>MKLRELIVRQAKLPKKAKKLFDGGGLFLYLTPSGKYWYYRYRFAGKDKVMPLGKYPHMNLKEARIAHIEAKIKLSNGCDPVEENNRLKREQERNYNNSFEEIAKEWYQHVLPEWKNKKHAQQVINTLSQYAFPKIGHYPIDDVPPIELFNLLHEIRDKAETASRLKQRIKAVFDFAIQTGRAKTNPALSAPKIIRNNDNKVKHHPALPESRIKEFYQRLENYPNRTTQLALQFLILTFVRVGELRQGEWTEIKGNEWHIPAEKMKMKRPHVVPLSSWALRILEELKIINKYDCPYFIVGNRNQQISDNTLSVAMKRLGYQNIATPHGFRAMASTILNESGLWNPDAIERQLSHVDRNAVRAAYNRAEYLEERHRMMEWYSDYIKSLINE</sequence>
<dbReference type="Gene3D" id="1.10.443.10">
    <property type="entry name" value="Intergrase catalytic core"/>
    <property type="match status" value="1"/>
</dbReference>
<dbReference type="Gene3D" id="1.10.150.130">
    <property type="match status" value="1"/>
</dbReference>
<keyword evidence="4" id="KW-0233">DNA recombination</keyword>
<keyword evidence="2" id="KW-0229">DNA integration</keyword>
<dbReference type="InterPro" id="IPR010998">
    <property type="entry name" value="Integrase_recombinase_N"/>
</dbReference>
<dbReference type="InterPro" id="IPR038488">
    <property type="entry name" value="Integrase_DNA-bd_sf"/>
</dbReference>
<evidence type="ECO:0000313" key="8">
    <source>
        <dbReference type="EMBL" id="CAB57348.1"/>
    </source>
</evidence>
<dbReference type="PANTHER" id="PTHR30629">
    <property type="entry name" value="PROPHAGE INTEGRASE"/>
    <property type="match status" value="1"/>
</dbReference>
<dbReference type="InterPro" id="IPR053876">
    <property type="entry name" value="Phage_int_M"/>
</dbReference>
<dbReference type="Pfam" id="PF13356">
    <property type="entry name" value="Arm-DNA-bind_3"/>
    <property type="match status" value="1"/>
</dbReference>
<keyword evidence="3 5" id="KW-0238">DNA-binding</keyword>
<dbReference type="InterPro" id="IPR011010">
    <property type="entry name" value="DNA_brk_join_enz"/>
</dbReference>
<accession>Q9RM59</accession>
<evidence type="ECO:0000259" key="7">
    <source>
        <dbReference type="PROSITE" id="PS51900"/>
    </source>
</evidence>
<dbReference type="GO" id="GO:0015074">
    <property type="term" value="P:DNA integration"/>
    <property type="evidence" value="ECO:0007669"/>
    <property type="project" value="UniProtKB-KW"/>
</dbReference>
<feature type="domain" description="Tyr recombinase" evidence="6">
    <location>
        <begin position="202"/>
        <end position="376"/>
    </location>
</feature>
<evidence type="ECO:0000256" key="1">
    <source>
        <dbReference type="ARBA" id="ARBA00008857"/>
    </source>
</evidence>
<evidence type="ECO:0000259" key="6">
    <source>
        <dbReference type="PROSITE" id="PS51898"/>
    </source>
</evidence>
<reference evidence="8" key="1">
    <citation type="journal article" date="1999" name="Microbiology">
        <title>The site-specific integration of genetic elements may modulate thermostable protease production, a virulence factor in Dichelobacter nodosus, the causative agent of ovine footrot.</title>
        <authorList>
            <person name="Whittle G."/>
            <person name="Bloomfield G.A."/>
            <person name="Katz M.E."/>
            <person name="Cheetham B.F."/>
        </authorList>
    </citation>
    <scope>NUCLEOTIDE SEQUENCE</scope>
    <source>
        <strain evidence="8">C305</strain>
    </source>
</reference>
<protein>
    <submittedName>
        <fullName evidence="8">Integrase</fullName>
    </submittedName>
</protein>
<gene>
    <name evidence="8" type="primary">intC</name>
</gene>
<dbReference type="Gene3D" id="3.30.160.390">
    <property type="entry name" value="Integrase, DNA-binding domain"/>
    <property type="match status" value="1"/>
</dbReference>
<dbReference type="InterPro" id="IPR013762">
    <property type="entry name" value="Integrase-like_cat_sf"/>
</dbReference>
<dbReference type="InterPro" id="IPR050808">
    <property type="entry name" value="Phage_Integrase"/>
</dbReference>
<dbReference type="AlphaFoldDB" id="Q9RM59"/>
<dbReference type="Pfam" id="PF22022">
    <property type="entry name" value="Phage_int_M"/>
    <property type="match status" value="1"/>
</dbReference>
<dbReference type="PROSITE" id="PS51898">
    <property type="entry name" value="TYR_RECOMBINASE"/>
    <property type="match status" value="1"/>
</dbReference>
<dbReference type="InterPro" id="IPR002104">
    <property type="entry name" value="Integrase_catalytic"/>
</dbReference>
<evidence type="ECO:0000256" key="3">
    <source>
        <dbReference type="ARBA" id="ARBA00023125"/>
    </source>
</evidence>
<comment type="similarity">
    <text evidence="1">Belongs to the 'phage' integrase family.</text>
</comment>